<dbReference type="Proteomes" id="UP001168338">
    <property type="component" value="Unassembled WGS sequence"/>
</dbReference>
<accession>A0ABT8M6J3</accession>
<reference evidence="1" key="1">
    <citation type="submission" date="2019-05" db="EMBL/GenBank/DDBJ databases">
        <title>Methanoculleus sp. FWC-SCC1, a methanogenic archaeon isolated from deep marine cold seep.</title>
        <authorList>
            <person name="Chen Y.-W."/>
            <person name="Chen S.-C."/>
            <person name="Teng N.-H."/>
            <person name="Lai M.-C."/>
        </authorList>
    </citation>
    <scope>NUCLEOTIDE SEQUENCE</scope>
    <source>
        <strain evidence="1">FWC-SCC1</strain>
    </source>
</reference>
<keyword evidence="2" id="KW-1185">Reference proteome</keyword>
<dbReference type="EMBL" id="VCYH01000001">
    <property type="protein sequence ID" value="MDN7023559.1"/>
    <property type="molecule type" value="Genomic_DNA"/>
</dbReference>
<protein>
    <submittedName>
        <fullName evidence="1">Uncharacterized protein</fullName>
    </submittedName>
</protein>
<organism evidence="1 2">
    <name type="scientific">Methanoculleus frigidifontis</name>
    <dbReference type="NCBI Taxonomy" id="2584085"/>
    <lineage>
        <taxon>Archaea</taxon>
        <taxon>Methanobacteriati</taxon>
        <taxon>Methanobacteriota</taxon>
        <taxon>Stenosarchaea group</taxon>
        <taxon>Methanomicrobia</taxon>
        <taxon>Methanomicrobiales</taxon>
        <taxon>Methanomicrobiaceae</taxon>
        <taxon>Methanoculleus</taxon>
    </lineage>
</organism>
<dbReference type="RefSeq" id="WP_301662601.1">
    <property type="nucleotide sequence ID" value="NZ_VCYH01000001.1"/>
</dbReference>
<sequence length="148" mass="16130">MRTGVSFAKDWQLIKLARSIRRHTVATPILRRLLDRGTMELSRDIASLAHDLGAEDGAALRDHASERMEPATLMEGILLMWGIASELEDLDDGTRLTVITANTTALADAFADERIAIPYLKGYVGAIAPDASFRESEGGFTIDFSLPG</sequence>
<proteinExistence type="predicted"/>
<name>A0ABT8M6J3_9EURY</name>
<evidence type="ECO:0000313" key="2">
    <source>
        <dbReference type="Proteomes" id="UP001168338"/>
    </source>
</evidence>
<gene>
    <name evidence="1" type="ORF">FGU65_01365</name>
</gene>
<comment type="caution">
    <text evidence="1">The sequence shown here is derived from an EMBL/GenBank/DDBJ whole genome shotgun (WGS) entry which is preliminary data.</text>
</comment>
<evidence type="ECO:0000313" key="1">
    <source>
        <dbReference type="EMBL" id="MDN7023559.1"/>
    </source>
</evidence>